<dbReference type="PANTHER" id="PTHR43592:SF15">
    <property type="entry name" value="CAAX AMINO TERMINAL PROTEASE FAMILY PROTEIN"/>
    <property type="match status" value="1"/>
</dbReference>
<dbReference type="GO" id="GO:0006508">
    <property type="term" value="P:proteolysis"/>
    <property type="evidence" value="ECO:0007669"/>
    <property type="project" value="UniProtKB-KW"/>
</dbReference>
<dbReference type="OrthoDB" id="1523022at2"/>
<reference evidence="3 4" key="1">
    <citation type="submission" date="2019-02" db="EMBL/GenBank/DDBJ databases">
        <title>Pedobacter sp. RP-1-13 sp. nov., isolated from Arctic soil.</title>
        <authorList>
            <person name="Dahal R.H."/>
        </authorList>
    </citation>
    <scope>NUCLEOTIDE SEQUENCE [LARGE SCALE GENOMIC DNA]</scope>
    <source>
        <strain evidence="3 4">RP-1-13</strain>
    </source>
</reference>
<comment type="caution">
    <text evidence="3">The sequence shown here is derived from an EMBL/GenBank/DDBJ whole genome shotgun (WGS) entry which is preliminary data.</text>
</comment>
<evidence type="ECO:0000256" key="1">
    <source>
        <dbReference type="SAM" id="Phobius"/>
    </source>
</evidence>
<keyword evidence="3" id="KW-0482">Metalloprotease</keyword>
<dbReference type="Proteomes" id="UP000292884">
    <property type="component" value="Unassembled WGS sequence"/>
</dbReference>
<name>A0A4R0N671_9SPHI</name>
<evidence type="ECO:0000313" key="4">
    <source>
        <dbReference type="Proteomes" id="UP000292884"/>
    </source>
</evidence>
<sequence length="306" mass="34772">MQFTIPTREENHPLLQLLILGVGAFIGVIIFAVIGFVICLGIYGLDLIKSTDWATGSDLRYVGALKILITAQQIGLFLVPAIALSIFEGKRPHQFYGMKTANINLLGLVFLLMICSTPLLGWVNEWNMNLHLPNALKNIESWMRKMEDEGAVTTKAILAGKSFGALAINLFVVGLVPAICEELIFRGGLQRTFLRLIKNPHVAIWLSAIIFSTIHFQFFGFFPRLFLGAMFGYIYFWTKNIWYTIFAHFLNNAYAVTLMWYFQRNNLPLDKADETNIAWYGYLISAILTIALFWILKDKTTKEEVE</sequence>
<dbReference type="PANTHER" id="PTHR43592">
    <property type="entry name" value="CAAX AMINO TERMINAL PROTEASE"/>
    <property type="match status" value="1"/>
</dbReference>
<feature type="transmembrane region" description="Helical" evidence="1">
    <location>
        <begin position="105"/>
        <end position="123"/>
    </location>
</feature>
<dbReference type="Pfam" id="PF02517">
    <property type="entry name" value="Rce1-like"/>
    <property type="match status" value="1"/>
</dbReference>
<organism evidence="3 4">
    <name type="scientific">Pedobacter frigiditerrae</name>
    <dbReference type="NCBI Taxonomy" id="2530452"/>
    <lineage>
        <taxon>Bacteria</taxon>
        <taxon>Pseudomonadati</taxon>
        <taxon>Bacteroidota</taxon>
        <taxon>Sphingobacteriia</taxon>
        <taxon>Sphingobacteriales</taxon>
        <taxon>Sphingobacteriaceae</taxon>
        <taxon>Pedobacter</taxon>
    </lineage>
</organism>
<dbReference type="EMBL" id="SJSK01000001">
    <property type="protein sequence ID" value="TCC93764.1"/>
    <property type="molecule type" value="Genomic_DNA"/>
</dbReference>
<feature type="transmembrane region" description="Helical" evidence="1">
    <location>
        <begin position="245"/>
        <end position="262"/>
    </location>
</feature>
<keyword evidence="3" id="KW-0378">Hydrolase</keyword>
<feature type="transmembrane region" description="Helical" evidence="1">
    <location>
        <begin position="163"/>
        <end position="184"/>
    </location>
</feature>
<dbReference type="AlphaFoldDB" id="A0A4R0N671"/>
<evidence type="ECO:0000313" key="3">
    <source>
        <dbReference type="EMBL" id="TCC93764.1"/>
    </source>
</evidence>
<keyword evidence="3" id="KW-0645">Protease</keyword>
<keyword evidence="1" id="KW-0472">Membrane</keyword>
<proteinExistence type="predicted"/>
<keyword evidence="1" id="KW-0812">Transmembrane</keyword>
<dbReference type="RefSeq" id="WP_131551630.1">
    <property type="nucleotide sequence ID" value="NZ_SJSK01000001.1"/>
</dbReference>
<protein>
    <submittedName>
        <fullName evidence="3">CPBP family intramembrane metalloprotease</fullName>
    </submittedName>
</protein>
<feature type="transmembrane region" description="Helical" evidence="1">
    <location>
        <begin position="63"/>
        <end position="84"/>
    </location>
</feature>
<feature type="transmembrane region" description="Helical" evidence="1">
    <location>
        <begin position="17"/>
        <end position="43"/>
    </location>
</feature>
<accession>A0A4R0N671</accession>
<dbReference type="GO" id="GO:0004175">
    <property type="term" value="F:endopeptidase activity"/>
    <property type="evidence" value="ECO:0007669"/>
    <property type="project" value="UniProtKB-ARBA"/>
</dbReference>
<feature type="domain" description="CAAX prenyl protease 2/Lysostaphin resistance protein A-like" evidence="2">
    <location>
        <begin position="166"/>
        <end position="253"/>
    </location>
</feature>
<keyword evidence="1" id="KW-1133">Transmembrane helix</keyword>
<evidence type="ECO:0000259" key="2">
    <source>
        <dbReference type="Pfam" id="PF02517"/>
    </source>
</evidence>
<feature type="transmembrane region" description="Helical" evidence="1">
    <location>
        <begin position="277"/>
        <end position="296"/>
    </location>
</feature>
<dbReference type="InterPro" id="IPR003675">
    <property type="entry name" value="Rce1/LyrA-like_dom"/>
</dbReference>
<keyword evidence="4" id="KW-1185">Reference proteome</keyword>
<gene>
    <name evidence="3" type="ORF">EZ428_03050</name>
</gene>
<dbReference type="GO" id="GO:0080120">
    <property type="term" value="P:CAAX-box protein maturation"/>
    <property type="evidence" value="ECO:0007669"/>
    <property type="project" value="UniProtKB-ARBA"/>
</dbReference>
<dbReference type="GO" id="GO:0008237">
    <property type="term" value="F:metallopeptidase activity"/>
    <property type="evidence" value="ECO:0007669"/>
    <property type="project" value="UniProtKB-KW"/>
</dbReference>